<dbReference type="Pfam" id="PF00583">
    <property type="entry name" value="Acetyltransf_1"/>
    <property type="match status" value="1"/>
</dbReference>
<dbReference type="Proteomes" id="UP000316184">
    <property type="component" value="Unassembled WGS sequence"/>
</dbReference>
<dbReference type="PROSITE" id="PS51186">
    <property type="entry name" value="GNAT"/>
    <property type="match status" value="1"/>
</dbReference>
<dbReference type="OrthoDB" id="5109343at2"/>
<organism evidence="2 3">
    <name type="scientific">Saccharopolyspora dendranthemae</name>
    <dbReference type="NCBI Taxonomy" id="1181886"/>
    <lineage>
        <taxon>Bacteria</taxon>
        <taxon>Bacillati</taxon>
        <taxon>Actinomycetota</taxon>
        <taxon>Actinomycetes</taxon>
        <taxon>Pseudonocardiales</taxon>
        <taxon>Pseudonocardiaceae</taxon>
        <taxon>Saccharopolyspora</taxon>
    </lineage>
</organism>
<protein>
    <submittedName>
        <fullName evidence="2">L-amino acid N-acyltransferase YncA</fullName>
    </submittedName>
</protein>
<dbReference type="SUPFAM" id="SSF55729">
    <property type="entry name" value="Acyl-CoA N-acyltransferases (Nat)"/>
    <property type="match status" value="1"/>
</dbReference>
<dbReference type="Gene3D" id="3.40.630.30">
    <property type="match status" value="1"/>
</dbReference>
<dbReference type="CDD" id="cd04301">
    <property type="entry name" value="NAT_SF"/>
    <property type="match status" value="1"/>
</dbReference>
<reference evidence="2 3" key="1">
    <citation type="submission" date="2019-06" db="EMBL/GenBank/DDBJ databases">
        <title>Sequencing the genomes of 1000 actinobacteria strains.</title>
        <authorList>
            <person name="Klenk H.-P."/>
        </authorList>
    </citation>
    <scope>NUCLEOTIDE SEQUENCE [LARGE SCALE GENOMIC DNA]</scope>
    <source>
        <strain evidence="2 3">DSM 46699</strain>
    </source>
</reference>
<proteinExistence type="predicted"/>
<dbReference type="InterPro" id="IPR016181">
    <property type="entry name" value="Acyl_CoA_acyltransferase"/>
</dbReference>
<evidence type="ECO:0000259" key="1">
    <source>
        <dbReference type="PROSITE" id="PS51186"/>
    </source>
</evidence>
<dbReference type="RefSeq" id="WP_145736425.1">
    <property type="nucleotide sequence ID" value="NZ_VIWX01000001.1"/>
</dbReference>
<keyword evidence="2" id="KW-0808">Transferase</keyword>
<accession>A0A561V8P2</accession>
<gene>
    <name evidence="2" type="ORF">FHU35_11589</name>
</gene>
<dbReference type="GO" id="GO:0016747">
    <property type="term" value="F:acyltransferase activity, transferring groups other than amino-acyl groups"/>
    <property type="evidence" value="ECO:0007669"/>
    <property type="project" value="InterPro"/>
</dbReference>
<sequence length="182" mass="19969">MPMSVRLATAEDRPAVLALLQSAQQDVVPEGERGEQGFVQGEWDEDKLAAFSAGPGIFLAEEKDKLAGVLLTSEGGGSLPEPARRTVELTQKLEAPVLYYGPVVVAPKYRGKGVLRLLLSGMALMLGDRYPSAALFIENSNQRSVKVHRALGMTKHARFTLDDRPYTIFTFSPKEFRPKPAR</sequence>
<evidence type="ECO:0000313" key="3">
    <source>
        <dbReference type="Proteomes" id="UP000316184"/>
    </source>
</evidence>
<dbReference type="InterPro" id="IPR000182">
    <property type="entry name" value="GNAT_dom"/>
</dbReference>
<keyword evidence="2" id="KW-0012">Acyltransferase</keyword>
<dbReference type="EMBL" id="VIWX01000001">
    <property type="protein sequence ID" value="TWG07970.1"/>
    <property type="molecule type" value="Genomic_DNA"/>
</dbReference>
<dbReference type="AlphaFoldDB" id="A0A561V8P2"/>
<evidence type="ECO:0000313" key="2">
    <source>
        <dbReference type="EMBL" id="TWG07970.1"/>
    </source>
</evidence>
<name>A0A561V8P2_9PSEU</name>
<keyword evidence="3" id="KW-1185">Reference proteome</keyword>
<feature type="domain" description="N-acetyltransferase" evidence="1">
    <location>
        <begin position="3"/>
        <end position="178"/>
    </location>
</feature>
<comment type="caution">
    <text evidence="2">The sequence shown here is derived from an EMBL/GenBank/DDBJ whole genome shotgun (WGS) entry which is preliminary data.</text>
</comment>